<dbReference type="Gene3D" id="3.90.550.10">
    <property type="entry name" value="Spore Coat Polysaccharide Biosynthesis Protein SpsA, Chain A"/>
    <property type="match status" value="1"/>
</dbReference>
<dbReference type="EMBL" id="CP041242">
    <property type="protein sequence ID" value="QDH68947.1"/>
    <property type="molecule type" value="Genomic_DNA"/>
</dbReference>
<keyword evidence="2" id="KW-0808">Transferase</keyword>
<dbReference type="RefSeq" id="WP_141622289.1">
    <property type="nucleotide sequence ID" value="NZ_CP041242.1"/>
</dbReference>
<dbReference type="PANTHER" id="PTHR43685:SF2">
    <property type="entry name" value="GLYCOSYLTRANSFERASE 2-LIKE DOMAIN-CONTAINING PROTEIN"/>
    <property type="match status" value="1"/>
</dbReference>
<dbReference type="SUPFAM" id="SSF53448">
    <property type="entry name" value="Nucleotide-diphospho-sugar transferases"/>
    <property type="match status" value="1"/>
</dbReference>
<dbReference type="GO" id="GO:0016740">
    <property type="term" value="F:transferase activity"/>
    <property type="evidence" value="ECO:0007669"/>
    <property type="project" value="UniProtKB-KW"/>
</dbReference>
<dbReference type="InterPro" id="IPR001173">
    <property type="entry name" value="Glyco_trans_2-like"/>
</dbReference>
<dbReference type="Pfam" id="PF00535">
    <property type="entry name" value="Glycos_transf_2"/>
    <property type="match status" value="1"/>
</dbReference>
<accession>A0A514BNI3</accession>
<dbReference type="PANTHER" id="PTHR43685">
    <property type="entry name" value="GLYCOSYLTRANSFERASE"/>
    <property type="match status" value="1"/>
</dbReference>
<name>A0A514BNI3_9GAMM</name>
<reference evidence="2 3" key="1">
    <citation type="submission" date="2019-06" db="EMBL/GenBank/DDBJ databases">
        <title>Lysobacter alkalisoli sp. nov. isolated from saline-alkali soil.</title>
        <authorList>
            <person name="Sun J.-Q."/>
            <person name="Xu L."/>
        </authorList>
    </citation>
    <scope>NUCLEOTIDE SEQUENCE [LARGE SCALE GENOMIC DNA]</scope>
    <source>
        <strain evidence="2 3">SJ-36</strain>
    </source>
</reference>
<proteinExistence type="predicted"/>
<dbReference type="Proteomes" id="UP000317199">
    <property type="component" value="Chromosome"/>
</dbReference>
<evidence type="ECO:0000313" key="2">
    <source>
        <dbReference type="EMBL" id="QDH68947.1"/>
    </source>
</evidence>
<dbReference type="OrthoDB" id="7690777at2"/>
<feature type="domain" description="Glycosyltransferase 2-like" evidence="1">
    <location>
        <begin position="7"/>
        <end position="95"/>
    </location>
</feature>
<evidence type="ECO:0000259" key="1">
    <source>
        <dbReference type="Pfam" id="PF00535"/>
    </source>
</evidence>
<dbReference type="AlphaFoldDB" id="A0A514BNI3"/>
<dbReference type="InterPro" id="IPR029044">
    <property type="entry name" value="Nucleotide-diphossugar_trans"/>
</dbReference>
<keyword evidence="3" id="KW-1185">Reference proteome</keyword>
<sequence length="305" mass="33277">MSSPKLSIIVISYNMARELPRTIRSLALPFQRDIGEEDYEIIIVDNGSTQPFDHEQLRQLGANISTHTVPDASPSPVEAINRGLALARGELVGVMIDGARMASPRLLATALEAARLHPRPVIGTLAFHLGPDVQRRSMLSGYCQEVEDQLLASVDWVTDGYRLFSISVFAASSADGWFSVPAETSALFLTREHWERLGGYEPGFVAPGGGLVNLDTWARACADPTGQVILLLGEATFHQVHGGIVTNSSESKWKTFHEEYVRIRGHAYVKPQATPLLLGRLPAAALPSMQRSVERQMQPGTGKAQ</sequence>
<evidence type="ECO:0000313" key="3">
    <source>
        <dbReference type="Proteomes" id="UP000317199"/>
    </source>
</evidence>
<organism evidence="2 3">
    <name type="scientific">Marilutibacter alkalisoli</name>
    <dbReference type="NCBI Taxonomy" id="2591633"/>
    <lineage>
        <taxon>Bacteria</taxon>
        <taxon>Pseudomonadati</taxon>
        <taxon>Pseudomonadota</taxon>
        <taxon>Gammaproteobacteria</taxon>
        <taxon>Lysobacterales</taxon>
        <taxon>Lysobacteraceae</taxon>
        <taxon>Marilutibacter</taxon>
    </lineage>
</organism>
<protein>
    <submittedName>
        <fullName evidence="2">Glycosyltransferase</fullName>
    </submittedName>
</protein>
<gene>
    <name evidence="2" type="ORF">FKV23_01635</name>
</gene>
<dbReference type="InterPro" id="IPR050834">
    <property type="entry name" value="Glycosyltransf_2"/>
</dbReference>
<dbReference type="KEGG" id="lyj:FKV23_01635"/>